<dbReference type="CDD" id="cd06558">
    <property type="entry name" value="crotonase-like"/>
    <property type="match status" value="1"/>
</dbReference>
<dbReference type="SUPFAM" id="SSF52096">
    <property type="entry name" value="ClpP/crotonase"/>
    <property type="match status" value="1"/>
</dbReference>
<reference evidence="4" key="1">
    <citation type="submission" date="2024-06" db="EMBL/GenBank/DDBJ databases">
        <authorList>
            <person name="Li T."/>
            <person name="Gao R."/>
        </authorList>
    </citation>
    <scope>NUCLEOTIDE SEQUENCE</scope>
    <source>
        <strain evidence="4">ZPR3</strain>
        <plasmid evidence="4">unnamed2</plasmid>
    </source>
</reference>
<dbReference type="InterPro" id="IPR006311">
    <property type="entry name" value="TAT_signal"/>
</dbReference>
<name>A0AAU7S4R0_9HYPH</name>
<accession>A0AAU7S4R0</accession>
<geneLocation type="plasmid" evidence="4">
    <name>unnamed2</name>
</geneLocation>
<feature type="signal peptide" evidence="3">
    <location>
        <begin position="1"/>
        <end position="31"/>
    </location>
</feature>
<dbReference type="InterPro" id="IPR014748">
    <property type="entry name" value="Enoyl-CoA_hydra_C"/>
</dbReference>
<proteinExistence type="inferred from homology"/>
<dbReference type="EMBL" id="CP157962">
    <property type="protein sequence ID" value="XBT97442.1"/>
    <property type="molecule type" value="Genomic_DNA"/>
</dbReference>
<dbReference type="GO" id="GO:0016829">
    <property type="term" value="F:lyase activity"/>
    <property type="evidence" value="ECO:0007669"/>
    <property type="project" value="UniProtKB-KW"/>
</dbReference>
<evidence type="ECO:0000313" key="4">
    <source>
        <dbReference type="EMBL" id="XBT97442.1"/>
    </source>
</evidence>
<dbReference type="RefSeq" id="WP_349962542.1">
    <property type="nucleotide sequence ID" value="NZ_CP157962.1"/>
</dbReference>
<comment type="similarity">
    <text evidence="1">Belongs to the enoyl-CoA hydratase/isomerase family.</text>
</comment>
<dbReference type="PANTHER" id="PTHR11941">
    <property type="entry name" value="ENOYL-COA HYDRATASE-RELATED"/>
    <property type="match status" value="1"/>
</dbReference>
<dbReference type="Gene3D" id="3.90.226.10">
    <property type="entry name" value="2-enoyl-CoA Hydratase, Chain A, domain 1"/>
    <property type="match status" value="1"/>
</dbReference>
<evidence type="ECO:0000256" key="2">
    <source>
        <dbReference type="ARBA" id="ARBA00023239"/>
    </source>
</evidence>
<dbReference type="InterPro" id="IPR029045">
    <property type="entry name" value="ClpP/crotonase-like_dom_sf"/>
</dbReference>
<evidence type="ECO:0000256" key="1">
    <source>
        <dbReference type="ARBA" id="ARBA00005254"/>
    </source>
</evidence>
<dbReference type="InterPro" id="IPR001753">
    <property type="entry name" value="Enoyl-CoA_hydra/iso"/>
</dbReference>
<keyword evidence="3" id="KW-0732">Signal</keyword>
<dbReference type="PROSITE" id="PS51318">
    <property type="entry name" value="TAT"/>
    <property type="match status" value="1"/>
</dbReference>
<keyword evidence="4" id="KW-0614">Plasmid</keyword>
<sequence>MKNKPVIGRRDLIKATATIAAVIPVTAAATAAIGAESAQRDQFAQATEVMQQAQTTTTLEEVGVGSGTKLTIERRGQVALLGLNRPAAENRIDPETFRALAKALYGYDHDPSLRAAVLFGHGERFSRGIDVEAYKAVANSGGPLAGLTRIVNPLNYGPALRRKPLIAAVHGDTWNLAHELFLSADLRVAAADTNFGQDENAHGRFPGGGSTVRFVHEAGWGNAMRYMLTGDHWTAEDAYRMGTLQEIVETAQDAFDRAIEIANKISACAPLGVTTTLASAHFAVDSGDAEAFSKLGGQYAALYRTEDFIEGLAAQAEGRPPVFHGN</sequence>
<dbReference type="PANTHER" id="PTHR11941:SF54">
    <property type="entry name" value="ENOYL-COA HYDRATASE, MITOCHONDRIAL"/>
    <property type="match status" value="1"/>
</dbReference>
<dbReference type="Gene3D" id="1.10.12.10">
    <property type="entry name" value="Lyase 2-enoyl-coa Hydratase, Chain A, domain 2"/>
    <property type="match status" value="1"/>
</dbReference>
<feature type="chain" id="PRO_5043728268" evidence="3">
    <location>
        <begin position="32"/>
        <end position="326"/>
    </location>
</feature>
<organism evidence="4">
    <name type="scientific">Rhizobium sp. ZPR3</name>
    <dbReference type="NCBI Taxonomy" id="3158967"/>
    <lineage>
        <taxon>Bacteria</taxon>
        <taxon>Pseudomonadati</taxon>
        <taxon>Pseudomonadota</taxon>
        <taxon>Alphaproteobacteria</taxon>
        <taxon>Hyphomicrobiales</taxon>
        <taxon>Rhizobiaceae</taxon>
        <taxon>Rhizobium/Agrobacterium group</taxon>
        <taxon>Rhizobium</taxon>
    </lineage>
</organism>
<gene>
    <name evidence="4" type="ORF">ABM479_29715</name>
</gene>
<dbReference type="AlphaFoldDB" id="A0AAU7S4R0"/>
<protein>
    <submittedName>
        <fullName evidence="4">Enoyl-CoA hydratase-related protein</fullName>
    </submittedName>
</protein>
<evidence type="ECO:0000256" key="3">
    <source>
        <dbReference type="SAM" id="SignalP"/>
    </source>
</evidence>
<keyword evidence="2" id="KW-0456">Lyase</keyword>
<dbReference type="Pfam" id="PF00378">
    <property type="entry name" value="ECH_1"/>
    <property type="match status" value="1"/>
</dbReference>
<dbReference type="GO" id="GO:0006635">
    <property type="term" value="P:fatty acid beta-oxidation"/>
    <property type="evidence" value="ECO:0007669"/>
    <property type="project" value="TreeGrafter"/>
</dbReference>